<dbReference type="VEuPathDB" id="FungiDB:BON22_1088"/>
<feature type="transmembrane region" description="Helical" evidence="6">
    <location>
        <begin position="39"/>
        <end position="59"/>
    </location>
</feature>
<dbReference type="PANTHER" id="PTHR16201">
    <property type="entry name" value="SEVEN TRANSMEMBRANE PROTEIN 1-RELATED"/>
    <property type="match status" value="1"/>
</dbReference>
<evidence type="ECO:0000256" key="6">
    <source>
        <dbReference type="SAM" id="Phobius"/>
    </source>
</evidence>
<proteinExistence type="predicted"/>
<reference evidence="8" key="3">
    <citation type="submission" date="2017-01" db="EMBL/GenBank/DDBJ databases">
        <authorList>
            <person name="Mah S.A."/>
            <person name="Swanson W.J."/>
            <person name="Moy G.W."/>
            <person name="Vacquier V.D."/>
        </authorList>
    </citation>
    <scope>NUCLEOTIDE SEQUENCE [LARGE SCALE GENOMIC DNA]</scope>
    <source>
        <strain evidence="8">65</strain>
    </source>
</reference>
<dbReference type="Pfam" id="PF04193">
    <property type="entry name" value="PQ-loop"/>
    <property type="match status" value="1"/>
</dbReference>
<evidence type="ECO:0000256" key="5">
    <source>
        <dbReference type="SAM" id="MobiDB-lite"/>
    </source>
</evidence>
<dbReference type="PANTHER" id="PTHR16201:SF37">
    <property type="entry name" value="PQ-LOOP REPEAT-CONTAINING PROTEIN"/>
    <property type="match status" value="1"/>
</dbReference>
<reference evidence="9" key="2">
    <citation type="journal article" date="2017" name="Genome Announc.">
        <title>Genome sequences of Cyberlindnera fabianii 65, Pichia kudriavzevii 129, and Saccharomyces cerevisiae 131 isolated from fermented masau fruits in Zimbabwe.</title>
        <authorList>
            <person name="van Rijswijck I.M.H."/>
            <person name="Derks M.F.L."/>
            <person name="Abee T."/>
            <person name="de Ridder D."/>
            <person name="Smid E.J."/>
        </authorList>
    </citation>
    <scope>NUCLEOTIDE SEQUENCE [LARGE SCALE GENOMIC DNA]</scope>
    <source>
        <strain evidence="9">65</strain>
    </source>
</reference>
<dbReference type="OrthoDB" id="407617at2759"/>
<evidence type="ECO:0000313" key="9">
    <source>
        <dbReference type="Proteomes" id="UP000189513"/>
    </source>
</evidence>
<dbReference type="FunFam" id="1.20.1280.290:FF:000024">
    <property type="entry name" value="Putative membrane protein"/>
    <property type="match status" value="1"/>
</dbReference>
<feature type="transmembrane region" description="Helical" evidence="6">
    <location>
        <begin position="6"/>
        <end position="27"/>
    </location>
</feature>
<feature type="transmembrane region" description="Helical" evidence="6">
    <location>
        <begin position="130"/>
        <end position="152"/>
    </location>
</feature>
<name>A0A061B678_CYBFA</name>
<feature type="transmembrane region" description="Helical" evidence="6">
    <location>
        <begin position="99"/>
        <end position="118"/>
    </location>
</feature>
<gene>
    <name evidence="8" type="ORF">BON22_1088</name>
    <name evidence="7" type="ORF">CYFA0S_18e02124g</name>
</gene>
<dbReference type="GO" id="GO:0016020">
    <property type="term" value="C:membrane"/>
    <property type="evidence" value="ECO:0007669"/>
    <property type="project" value="UniProtKB-SubCell"/>
</dbReference>
<dbReference type="Proteomes" id="UP000189513">
    <property type="component" value="Unassembled WGS sequence"/>
</dbReference>
<protein>
    <submittedName>
        <fullName evidence="7">CYFA0S18e02124g1_1</fullName>
    </submittedName>
    <submittedName>
        <fullName evidence="8">Putative vacuolar amino acid transporter YPQ3</fullName>
    </submittedName>
</protein>
<feature type="region of interest" description="Disordered" evidence="5">
    <location>
        <begin position="229"/>
        <end position="273"/>
    </location>
</feature>
<dbReference type="EMBL" id="LK052903">
    <property type="protein sequence ID" value="CDR45472.1"/>
    <property type="molecule type" value="Genomic_DNA"/>
</dbReference>
<dbReference type="Gene3D" id="1.20.1280.290">
    <property type="match status" value="1"/>
</dbReference>
<reference evidence="7" key="1">
    <citation type="journal article" date="2014" name="Genome Announc.">
        <title>Genome sequence of the yeast Cyberlindnera fabianii (Hansenula fabianii).</title>
        <authorList>
            <person name="Freel K.C."/>
            <person name="Sarilar V."/>
            <person name="Neuveglise C."/>
            <person name="Devillers H."/>
            <person name="Friedrich A."/>
            <person name="Schacherer J."/>
        </authorList>
    </citation>
    <scope>NUCLEOTIDE SEQUENCE</scope>
    <source>
        <strain evidence="7">YJS4271</strain>
    </source>
</reference>
<feature type="transmembrane region" description="Helical" evidence="6">
    <location>
        <begin position="164"/>
        <end position="185"/>
    </location>
</feature>
<keyword evidence="4 6" id="KW-0472">Membrane</keyword>
<keyword evidence="9" id="KW-1185">Reference proteome</keyword>
<dbReference type="OMA" id="IDWNGAF"/>
<evidence type="ECO:0000256" key="4">
    <source>
        <dbReference type="ARBA" id="ARBA00023136"/>
    </source>
</evidence>
<dbReference type="AlphaFoldDB" id="A0A061B678"/>
<dbReference type="EMBL" id="MPUK01000002">
    <property type="protein sequence ID" value="ONH68998.1"/>
    <property type="molecule type" value="Genomic_DNA"/>
</dbReference>
<accession>A0A061B678</accession>
<dbReference type="SMART" id="SM00679">
    <property type="entry name" value="CTNS"/>
    <property type="match status" value="2"/>
</dbReference>
<feature type="transmembrane region" description="Helical" evidence="6">
    <location>
        <begin position="191"/>
        <end position="216"/>
    </location>
</feature>
<evidence type="ECO:0000256" key="2">
    <source>
        <dbReference type="ARBA" id="ARBA00022692"/>
    </source>
</evidence>
<feature type="compositionally biased region" description="Basic and acidic residues" evidence="5">
    <location>
        <begin position="248"/>
        <end position="273"/>
    </location>
</feature>
<evidence type="ECO:0000313" key="7">
    <source>
        <dbReference type="EMBL" id="CDR45472.1"/>
    </source>
</evidence>
<evidence type="ECO:0000313" key="8">
    <source>
        <dbReference type="EMBL" id="ONH68998.1"/>
    </source>
</evidence>
<organism evidence="7">
    <name type="scientific">Cyberlindnera fabianii</name>
    <name type="common">Yeast</name>
    <name type="synonym">Hansenula fabianii</name>
    <dbReference type="NCBI Taxonomy" id="36022"/>
    <lineage>
        <taxon>Eukaryota</taxon>
        <taxon>Fungi</taxon>
        <taxon>Dikarya</taxon>
        <taxon>Ascomycota</taxon>
        <taxon>Saccharomycotina</taxon>
        <taxon>Saccharomycetes</taxon>
        <taxon>Phaffomycetales</taxon>
        <taxon>Phaffomycetaceae</taxon>
        <taxon>Cyberlindnera</taxon>
    </lineage>
</organism>
<evidence type="ECO:0000256" key="1">
    <source>
        <dbReference type="ARBA" id="ARBA00004141"/>
    </source>
</evidence>
<dbReference type="InterPro" id="IPR051415">
    <property type="entry name" value="LAAT-1"/>
</dbReference>
<dbReference type="InterPro" id="IPR006603">
    <property type="entry name" value="PQ-loop_rpt"/>
</dbReference>
<feature type="compositionally biased region" description="Acidic residues" evidence="5">
    <location>
        <begin position="229"/>
        <end position="241"/>
    </location>
</feature>
<sequence>MVSESPAANILGTIGTVCWCIQLIPQIIHNYRRKNCEGLQPIMLFLWSASGVPFSIYFVSRRSSIPIMIQPQLFTTFCIITWAQSLYYPPVQKSKLTQISLVASFIIISIALEAGFIIPCRNAYDNGITWPSLIFGIIASILLAIGLVPPYFELAKRQGQVVGINFLFLTLDFSGAFFSTLSLIFAKEFDLMGIVLYCTVGAMELGIFASHFIWWLRIGRHEKKINRDEEEEASFSGEELESLSSDIEINRTHIDDSKKPEKLPDSITTEKDNDLSNVDTLCAAASASTTEKL</sequence>
<comment type="subcellular location">
    <subcellularLocation>
        <location evidence="1">Membrane</location>
        <topology evidence="1">Multi-pass membrane protein</topology>
    </subcellularLocation>
</comment>
<evidence type="ECO:0000256" key="3">
    <source>
        <dbReference type="ARBA" id="ARBA00022989"/>
    </source>
</evidence>
<keyword evidence="2 6" id="KW-0812">Transmembrane</keyword>
<keyword evidence="3 6" id="KW-1133">Transmembrane helix</keyword>